<proteinExistence type="predicted"/>
<evidence type="ECO:0000313" key="1">
    <source>
        <dbReference type="EMBL" id="RYC71320.1"/>
    </source>
</evidence>
<protein>
    <submittedName>
        <fullName evidence="1">Serine kinase</fullName>
    </submittedName>
</protein>
<keyword evidence="1" id="KW-0808">Transferase</keyword>
<comment type="caution">
    <text evidence="1">The sequence shown here is derived from an EMBL/GenBank/DDBJ whole genome shotgun (WGS) entry which is preliminary data.</text>
</comment>
<keyword evidence="1" id="KW-0418">Kinase</keyword>
<dbReference type="InterPro" id="IPR027417">
    <property type="entry name" value="P-loop_NTPase"/>
</dbReference>
<dbReference type="Proteomes" id="UP000290407">
    <property type="component" value="Unassembled WGS sequence"/>
</dbReference>
<reference evidence="1 2" key="1">
    <citation type="submission" date="2019-01" db="EMBL/GenBank/DDBJ databases">
        <title>Spirosoma flava sp. nov., a propanil-degrading bacterium isolated from herbicide-contaminated soil.</title>
        <authorList>
            <person name="Zhang L."/>
            <person name="Jiang J.-D."/>
        </authorList>
    </citation>
    <scope>NUCLEOTIDE SEQUENCE [LARGE SCALE GENOMIC DNA]</scope>
    <source>
        <strain evidence="1 2">TY50</strain>
    </source>
</reference>
<evidence type="ECO:0000313" key="2">
    <source>
        <dbReference type="Proteomes" id="UP000290407"/>
    </source>
</evidence>
<accession>A0A4Q2UU57</accession>
<name>A0A4Q2UU57_9BACT</name>
<organism evidence="1 2">
    <name type="scientific">Spirosoma sordidisoli</name>
    <dbReference type="NCBI Taxonomy" id="2502893"/>
    <lineage>
        <taxon>Bacteria</taxon>
        <taxon>Pseudomonadati</taxon>
        <taxon>Bacteroidota</taxon>
        <taxon>Cytophagia</taxon>
        <taxon>Cytophagales</taxon>
        <taxon>Cytophagaceae</taxon>
        <taxon>Spirosoma</taxon>
    </lineage>
</organism>
<dbReference type="GO" id="GO:0016301">
    <property type="term" value="F:kinase activity"/>
    <property type="evidence" value="ECO:0007669"/>
    <property type="project" value="UniProtKB-KW"/>
</dbReference>
<dbReference type="SUPFAM" id="SSF53795">
    <property type="entry name" value="PEP carboxykinase-like"/>
    <property type="match status" value="1"/>
</dbReference>
<dbReference type="Gene3D" id="3.40.50.300">
    <property type="entry name" value="P-loop containing nucleotide triphosphate hydrolases"/>
    <property type="match status" value="1"/>
</dbReference>
<dbReference type="AlphaFoldDB" id="A0A4Q2UU57"/>
<gene>
    <name evidence="1" type="ORF">EQG79_04035</name>
</gene>
<keyword evidence="2" id="KW-1185">Reference proteome</keyword>
<dbReference type="EMBL" id="SBLB01000001">
    <property type="protein sequence ID" value="RYC71320.1"/>
    <property type="molecule type" value="Genomic_DNA"/>
</dbReference>
<sequence>MDLMPYFYRAYGLSISSDFRLPPLPERAATALVDLTIRSGQLPAKPPMVPSKAWRAGLQAQFAQTDQHHLWLDWPPLITFVARHGNELIVDTAQTDDQVLSLFTLSEALGLILFQKGYFLLHGSAVRLSDGGVVFLGEPGAGKSTTVAAFAAKGAGVISDDMVCIRPGPAGDHTLIPAFSQVKIWQNSVDGLALPLDSMTPVREGINKFSWHESFPFDEEPVPLKQLVVLLPPNTPGSITTPVLSSQVPVELLHHFPLPDALLNGLELKKCFEQSVAIARTTPLFRMSRPATFTDLYSFVDRLNATP</sequence>